<dbReference type="InterPro" id="IPR000198">
    <property type="entry name" value="RhoGAP_dom"/>
</dbReference>
<evidence type="ECO:0000259" key="1">
    <source>
        <dbReference type="PROSITE" id="PS50238"/>
    </source>
</evidence>
<keyword evidence="3" id="KW-1185">Reference proteome</keyword>
<dbReference type="SUPFAM" id="SSF48350">
    <property type="entry name" value="GTPase activation domain, GAP"/>
    <property type="match status" value="1"/>
</dbReference>
<dbReference type="EMBL" id="LMAW01000018">
    <property type="protein sequence ID" value="KQL61119.1"/>
    <property type="molecule type" value="Genomic_DNA"/>
</dbReference>
<name>A0A0Q3XB26_AMAAE</name>
<evidence type="ECO:0000313" key="3">
    <source>
        <dbReference type="Proteomes" id="UP000051836"/>
    </source>
</evidence>
<protein>
    <recommendedName>
        <fullName evidence="1">Rho-GAP domain-containing protein</fullName>
    </recommendedName>
</protein>
<dbReference type="Proteomes" id="UP000051836">
    <property type="component" value="Unassembled WGS sequence"/>
</dbReference>
<dbReference type="OrthoDB" id="27389at2759"/>
<dbReference type="AlphaFoldDB" id="A0A0Q3XB26"/>
<reference evidence="2 3" key="1">
    <citation type="submission" date="2015-10" db="EMBL/GenBank/DDBJ databases">
        <authorList>
            <person name="Gilbert D.G."/>
        </authorList>
    </citation>
    <scope>NUCLEOTIDE SEQUENCE [LARGE SCALE GENOMIC DNA]</scope>
    <source>
        <strain evidence="2">FVVF132</strain>
    </source>
</reference>
<dbReference type="GO" id="GO:0007165">
    <property type="term" value="P:signal transduction"/>
    <property type="evidence" value="ECO:0007669"/>
    <property type="project" value="InterPro"/>
</dbReference>
<organism evidence="2 3">
    <name type="scientific">Amazona aestiva</name>
    <name type="common">Blue-fronted Amazon parrot</name>
    <dbReference type="NCBI Taxonomy" id="12930"/>
    <lineage>
        <taxon>Eukaryota</taxon>
        <taxon>Metazoa</taxon>
        <taxon>Chordata</taxon>
        <taxon>Craniata</taxon>
        <taxon>Vertebrata</taxon>
        <taxon>Euteleostomi</taxon>
        <taxon>Archelosauria</taxon>
        <taxon>Archosauria</taxon>
        <taxon>Dinosauria</taxon>
        <taxon>Saurischia</taxon>
        <taxon>Theropoda</taxon>
        <taxon>Coelurosauria</taxon>
        <taxon>Aves</taxon>
        <taxon>Neognathae</taxon>
        <taxon>Neoaves</taxon>
        <taxon>Telluraves</taxon>
        <taxon>Australaves</taxon>
        <taxon>Psittaciformes</taxon>
        <taxon>Psittacidae</taxon>
        <taxon>Amazona</taxon>
    </lineage>
</organism>
<dbReference type="InterPro" id="IPR008936">
    <property type="entry name" value="Rho_GTPase_activation_prot"/>
</dbReference>
<accession>A0A0Q3XB26</accession>
<feature type="domain" description="Rho-GAP" evidence="1">
    <location>
        <begin position="1"/>
        <end position="55"/>
    </location>
</feature>
<dbReference type="PROSITE" id="PS50238">
    <property type="entry name" value="RHOGAP"/>
    <property type="match status" value="1"/>
</dbReference>
<proteinExistence type="predicted"/>
<comment type="caution">
    <text evidence="2">The sequence shown here is derived from an EMBL/GenBank/DDBJ whole genome shotgun (WGS) entry which is preliminary data.</text>
</comment>
<gene>
    <name evidence="2" type="ORF">AAES_170525</name>
</gene>
<dbReference type="Gene3D" id="1.10.555.10">
    <property type="entry name" value="Rho GTPase activation protein"/>
    <property type="match status" value="1"/>
</dbReference>
<evidence type="ECO:0000313" key="2">
    <source>
        <dbReference type="EMBL" id="KQL61119.1"/>
    </source>
</evidence>
<sequence length="99" mass="10492">MNVATTKTTAGNLALCLPSNILSPPQELPLDVLAQEIEKVTQLIEFLIHRQEELLGEQVAGLANVGSQDPPAAQAELETAVGQARSSISLQLFQSAEQG</sequence>